<dbReference type="PANTHER" id="PTHR11707">
    <property type="entry name" value="L-ASPARAGINASE"/>
    <property type="match status" value="1"/>
</dbReference>
<feature type="binding site" evidence="3">
    <location>
        <begin position="101"/>
        <end position="102"/>
    </location>
    <ligand>
        <name>substrate</name>
    </ligand>
</feature>
<dbReference type="Gene3D" id="3.40.50.1170">
    <property type="entry name" value="L-asparaginase, N-terminal domain"/>
    <property type="match status" value="1"/>
</dbReference>
<dbReference type="GO" id="GO:0004067">
    <property type="term" value="F:asparaginase activity"/>
    <property type="evidence" value="ECO:0007669"/>
    <property type="project" value="UniProtKB-UniRule"/>
</dbReference>
<comment type="similarity">
    <text evidence="1">Belongs to the asparaginase 1 family.</text>
</comment>
<feature type="active site" evidence="5">
    <location>
        <position position="101"/>
    </location>
</feature>
<dbReference type="Pfam" id="PF17763">
    <property type="entry name" value="Asparaginase_C"/>
    <property type="match status" value="1"/>
</dbReference>
<dbReference type="PRINTS" id="PR00139">
    <property type="entry name" value="ASNGLNASE"/>
</dbReference>
<dbReference type="InterPro" id="IPR020827">
    <property type="entry name" value="Asparaginase/glutaminase_AS1"/>
</dbReference>
<dbReference type="CDD" id="cd08963">
    <property type="entry name" value="L-asparaginase_I"/>
    <property type="match status" value="1"/>
</dbReference>
<dbReference type="SMART" id="SM00870">
    <property type="entry name" value="Asparaginase"/>
    <property type="match status" value="1"/>
</dbReference>
<dbReference type="InterPro" id="IPR027475">
    <property type="entry name" value="Asparaginase/glutaminase_AS2"/>
</dbReference>
<feature type="domain" description="Asparaginase/glutaminase C-terminal" evidence="7">
    <location>
        <begin position="211"/>
        <end position="326"/>
    </location>
</feature>
<dbReference type="SFLD" id="SFLDS00057">
    <property type="entry name" value="Glutaminase/Asparaginase"/>
    <property type="match status" value="1"/>
</dbReference>
<dbReference type="Pfam" id="PF00710">
    <property type="entry name" value="Asparaginase"/>
    <property type="match status" value="1"/>
</dbReference>
<accession>A0A0F7R518</accession>
<reference evidence="8" key="1">
    <citation type="submission" date="2015-04" db="EMBL/GenBank/DDBJ databases">
        <title>Formation of a single polar flagellum by lateral and polar bacterial flagellar gene sets.</title>
        <authorList>
            <person name="Maruyama Y."/>
            <person name="Kobayashi M."/>
            <person name="Murata K."/>
            <person name="Hashimoto W."/>
        </authorList>
    </citation>
    <scope>NUCLEOTIDE SEQUENCE</scope>
    <source>
        <strain evidence="8">A1</strain>
    </source>
</reference>
<dbReference type="SUPFAM" id="SSF53774">
    <property type="entry name" value="Glutaminase/Asparaginase"/>
    <property type="match status" value="1"/>
</dbReference>
<dbReference type="EMBL" id="LC043073">
    <property type="protein sequence ID" value="BAR72247.1"/>
    <property type="molecule type" value="Genomic_DNA"/>
</dbReference>
<proteinExistence type="inferred from homology"/>
<feature type="binding site" evidence="3">
    <location>
        <position position="70"/>
    </location>
    <ligand>
        <name>substrate</name>
    </ligand>
</feature>
<name>A0A0F7R518_9SPHN</name>
<dbReference type="PIRSF" id="PIRSF001220">
    <property type="entry name" value="L-ASNase_gatD"/>
    <property type="match status" value="1"/>
</dbReference>
<feature type="active site" description="O-isoaspartyl threonine intermediate" evidence="2">
    <location>
        <position position="21"/>
    </location>
</feature>
<evidence type="ECO:0000256" key="5">
    <source>
        <dbReference type="PROSITE-ProRule" id="PRU10100"/>
    </source>
</evidence>
<dbReference type="InterPro" id="IPR006034">
    <property type="entry name" value="Asparaginase/glutaminase-like"/>
</dbReference>
<feature type="active site" evidence="4">
    <location>
        <position position="21"/>
    </location>
</feature>
<dbReference type="Gene3D" id="3.40.50.40">
    <property type="match status" value="1"/>
</dbReference>
<dbReference type="GO" id="GO:0006520">
    <property type="term" value="P:amino acid metabolic process"/>
    <property type="evidence" value="ECO:0007669"/>
    <property type="project" value="InterPro"/>
</dbReference>
<dbReference type="InterPro" id="IPR037152">
    <property type="entry name" value="L-asparaginase_N_sf"/>
</dbReference>
<dbReference type="InterPro" id="IPR041725">
    <property type="entry name" value="L-asparaginase_I"/>
</dbReference>
<dbReference type="InterPro" id="IPR027474">
    <property type="entry name" value="L-asparaginase_N"/>
</dbReference>
<dbReference type="PIRSF" id="PIRSF500176">
    <property type="entry name" value="L_ASNase"/>
    <property type="match status" value="1"/>
</dbReference>
<organism evidence="8">
    <name type="scientific">Sphingomonas sp. A1</name>
    <dbReference type="NCBI Taxonomy" id="90322"/>
    <lineage>
        <taxon>Bacteria</taxon>
        <taxon>Pseudomonadati</taxon>
        <taxon>Pseudomonadota</taxon>
        <taxon>Alphaproteobacteria</taxon>
        <taxon>Sphingomonadales</taxon>
        <taxon>Sphingomonadaceae</taxon>
        <taxon>Sphingomonas</taxon>
    </lineage>
</organism>
<dbReference type="PROSITE" id="PS00144">
    <property type="entry name" value="ASN_GLN_ASE_1"/>
    <property type="match status" value="1"/>
</dbReference>
<dbReference type="InterPro" id="IPR040919">
    <property type="entry name" value="Asparaginase_C"/>
</dbReference>
<dbReference type="PROSITE" id="PS00917">
    <property type="entry name" value="ASN_GLN_ASE_2"/>
    <property type="match status" value="1"/>
</dbReference>
<sequence length="333" mass="33880">MGILRPDNEMPTLHVLYTGGTIGSAGQPLKPMAGDEFSRLLDGVPGFAGHCLDGGEVAWTLSCLEPPLDSADMAPPDWLRIARATLERSVGCDGVVILHGTDTLAWTAAALSFLLAGMQIPVVLTGSQRPLAAAGTDAIDNLRLALREAAGGRPGVRVAFGGQVLPATGVLKVDAAADAAFDAPRGRQSSAGDWADSAPSGRLVRIDPAVRVACLALYPGIDAATLGAVLAQPVSGLVVAAYGAGNAPSDEAFLATLRRAHERGVVIVVVTQALRGAVRLGEYQTGAGLAAAGAVSGGELSPVAACAKLWVLCALGHSQSETEALMQRSLVGE</sequence>
<evidence type="ECO:0000313" key="8">
    <source>
        <dbReference type="EMBL" id="BAR72247.1"/>
    </source>
</evidence>
<evidence type="ECO:0008006" key="9">
    <source>
        <dbReference type="Google" id="ProtNLM"/>
    </source>
</evidence>
<evidence type="ECO:0000256" key="4">
    <source>
        <dbReference type="PROSITE-ProRule" id="PRU10099"/>
    </source>
</evidence>
<dbReference type="AlphaFoldDB" id="A0A0F7R518"/>
<dbReference type="PROSITE" id="PS51732">
    <property type="entry name" value="ASN_GLN_ASE_3"/>
    <property type="match status" value="1"/>
</dbReference>
<evidence type="ECO:0000259" key="7">
    <source>
        <dbReference type="Pfam" id="PF17763"/>
    </source>
</evidence>
<protein>
    <recommendedName>
        <fullName evidence="9">Asparaginase</fullName>
    </recommendedName>
</protein>
<evidence type="ECO:0000256" key="3">
    <source>
        <dbReference type="PIRSR" id="PIRSR001220-2"/>
    </source>
</evidence>
<dbReference type="InterPro" id="IPR036152">
    <property type="entry name" value="Asp/glu_Ase-like_sf"/>
</dbReference>
<evidence type="ECO:0000256" key="1">
    <source>
        <dbReference type="ARBA" id="ARBA00010518"/>
    </source>
</evidence>
<feature type="domain" description="L-asparaginase N-terminal" evidence="6">
    <location>
        <begin position="13"/>
        <end position="185"/>
    </location>
</feature>
<evidence type="ECO:0000256" key="2">
    <source>
        <dbReference type="PIRSR" id="PIRSR001220-1"/>
    </source>
</evidence>
<dbReference type="InterPro" id="IPR027473">
    <property type="entry name" value="L-asparaginase_C"/>
</dbReference>
<evidence type="ECO:0000259" key="6">
    <source>
        <dbReference type="Pfam" id="PF00710"/>
    </source>
</evidence>
<dbReference type="PANTHER" id="PTHR11707:SF28">
    <property type="entry name" value="60 KDA LYSOPHOSPHOLIPASE"/>
    <property type="match status" value="1"/>
</dbReference>